<name>A0A2C9WG82_MANES</name>
<evidence type="ECO:0000259" key="1">
    <source>
        <dbReference type="Pfam" id="PF04937"/>
    </source>
</evidence>
<dbReference type="PANTHER" id="PTHR32166">
    <property type="entry name" value="OSJNBA0013A04.12 PROTEIN"/>
    <property type="match status" value="1"/>
</dbReference>
<dbReference type="OrthoDB" id="1741262at2759"/>
<feature type="domain" description="DUF659" evidence="1">
    <location>
        <begin position="194"/>
        <end position="346"/>
    </location>
</feature>
<dbReference type="OMA" id="MGFIYET"/>
<evidence type="ECO:0000313" key="2">
    <source>
        <dbReference type="EMBL" id="OAY59016.1"/>
    </source>
</evidence>
<reference evidence="2" key="1">
    <citation type="submission" date="2016-02" db="EMBL/GenBank/DDBJ databases">
        <title>WGS assembly of Manihot esculenta.</title>
        <authorList>
            <person name="Bredeson J.V."/>
            <person name="Prochnik S.E."/>
            <person name="Lyons J.B."/>
            <person name="Schmutz J."/>
            <person name="Grimwood J."/>
            <person name="Vrebalov J."/>
            <person name="Bart R.S."/>
            <person name="Amuge T."/>
            <person name="Ferguson M.E."/>
            <person name="Green R."/>
            <person name="Putnam N."/>
            <person name="Stites J."/>
            <person name="Rounsley S."/>
            <person name="Rokhsar D.S."/>
        </authorList>
    </citation>
    <scope>NUCLEOTIDE SEQUENCE [LARGE SCALE GENOMIC DNA]</scope>
    <source>
        <tissue evidence="2">Leaf</tissue>
    </source>
</reference>
<dbReference type="SUPFAM" id="SSF53098">
    <property type="entry name" value="Ribonuclease H-like"/>
    <property type="match status" value="1"/>
</dbReference>
<sequence length="690" mass="78644">MATSESINIYDFGTALDKKKIRVQCSYCAKVVRGFFRLKCHLGGVQKNVVPCEKVPENVKESFFYMLEERKRDDLSKEVGKLCQPGMPGKRNWCPTPNGVKQFKCEPSQTAGYGNKKQLEMDYAVEDNVAEHIPVPNRRLNSKTAINGDASAWQAEKNIGRFFYETGIDFSAANSPSFKRMLNATLGNDQVKIPTLQELKGWILWDEKKEMQEYVKRIRHSWASTGCSILLDGWVNEKDQYLVSFVVECPEGPIYLHSADVSAIINNAGALQLLLDRVLKEVGIDNVVQIVACSTTGWVGTVGKKFKEKHGTVFWSVSASHCMELILEKIGTLDGIRGIVDKAKIITKFIYRHGEILKLMRNHTRSYDLIKPSKMKFAVPFLTLENIMSEKENLKSMFMSSEWRNSVWASTPDGMTVAHLIEDLSFWTGAETTLKATVPLLRVLCLVAEADKPQVAYIYETMDQAKETISEEFKNKKSQYTPFWKIIDEIWDTHLHSPLHAAGYYLNPSLFYSTDFYCDLEVAVDLLYCIVWMVPNHHIQDLISVQLEEYRHARGAFKEGRAVDKRTTIPPAQWWSVYGKQHPELQKFAIRVLSQTCDGALRYGLKRSLAEKLLMKGRNPVEQQRLNDLAYVHYNMHLQNRKQGLKSGVVAEEIDPMDDWVVDRALESAPRNGGSEWTEADCFEATENVE</sequence>
<dbReference type="InterPro" id="IPR012337">
    <property type="entry name" value="RNaseH-like_sf"/>
</dbReference>
<gene>
    <name evidence="2" type="ORF">MANES_02G224900</name>
</gene>
<dbReference type="Pfam" id="PF04937">
    <property type="entry name" value="DUF659"/>
    <property type="match status" value="1"/>
</dbReference>
<protein>
    <recommendedName>
        <fullName evidence="1">DUF659 domain-containing protein</fullName>
    </recommendedName>
</protein>
<dbReference type="AlphaFoldDB" id="A0A2C9WG82"/>
<dbReference type="InterPro" id="IPR007021">
    <property type="entry name" value="DUF659"/>
</dbReference>
<accession>A0A2C9WG82</accession>
<dbReference type="PANTHER" id="PTHR32166:SF63">
    <property type="entry name" value="HAT TRANSPOSON SUPERFAMILY PROTEIN"/>
    <property type="match status" value="1"/>
</dbReference>
<proteinExistence type="predicted"/>
<dbReference type="EMBL" id="CM004388">
    <property type="protein sequence ID" value="OAY59016.1"/>
    <property type="molecule type" value="Genomic_DNA"/>
</dbReference>
<organism evidence="2">
    <name type="scientific">Manihot esculenta</name>
    <name type="common">Cassava</name>
    <name type="synonym">Jatropha manihot</name>
    <dbReference type="NCBI Taxonomy" id="3983"/>
    <lineage>
        <taxon>Eukaryota</taxon>
        <taxon>Viridiplantae</taxon>
        <taxon>Streptophyta</taxon>
        <taxon>Embryophyta</taxon>
        <taxon>Tracheophyta</taxon>
        <taxon>Spermatophyta</taxon>
        <taxon>Magnoliopsida</taxon>
        <taxon>eudicotyledons</taxon>
        <taxon>Gunneridae</taxon>
        <taxon>Pentapetalae</taxon>
        <taxon>rosids</taxon>
        <taxon>fabids</taxon>
        <taxon>Malpighiales</taxon>
        <taxon>Euphorbiaceae</taxon>
        <taxon>Crotonoideae</taxon>
        <taxon>Manihoteae</taxon>
        <taxon>Manihot</taxon>
    </lineage>
</organism>